<reference evidence="7 8" key="1">
    <citation type="submission" date="2016-10" db="EMBL/GenBank/DDBJ databases">
        <authorList>
            <person name="de Groot N.N."/>
        </authorList>
    </citation>
    <scope>NUCLEOTIDE SEQUENCE [LARGE SCALE GENOMIC DNA]</scope>
    <source>
        <strain evidence="7 8">DSM 20581</strain>
    </source>
</reference>
<dbReference type="Gene3D" id="3.30.1490.100">
    <property type="entry name" value="DNA polymerase, Y-family, little finger domain"/>
    <property type="match status" value="1"/>
</dbReference>
<dbReference type="AlphaFoldDB" id="A0A1I5YGP5"/>
<evidence type="ECO:0000256" key="1">
    <source>
        <dbReference type="ARBA" id="ARBA00010945"/>
    </source>
</evidence>
<accession>A0A1I5YGP5</accession>
<dbReference type="Proteomes" id="UP000199136">
    <property type="component" value="Unassembled WGS sequence"/>
</dbReference>
<keyword evidence="8" id="KW-1185">Reference proteome</keyword>
<dbReference type="OrthoDB" id="9808813at2"/>
<evidence type="ECO:0000256" key="4">
    <source>
        <dbReference type="ARBA" id="ARBA00022705"/>
    </source>
</evidence>
<feature type="domain" description="UmuC" evidence="6">
    <location>
        <begin position="14"/>
        <end position="203"/>
    </location>
</feature>
<keyword evidence="2" id="KW-0515">Mutator protein</keyword>
<dbReference type="PROSITE" id="PS50173">
    <property type="entry name" value="UMUC"/>
    <property type="match status" value="1"/>
</dbReference>
<dbReference type="Pfam" id="PF11798">
    <property type="entry name" value="IMS_HHH"/>
    <property type="match status" value="1"/>
</dbReference>
<dbReference type="InterPro" id="IPR024728">
    <property type="entry name" value="PolY_HhH_motif"/>
</dbReference>
<dbReference type="InterPro" id="IPR043502">
    <property type="entry name" value="DNA/RNA_pol_sf"/>
</dbReference>
<dbReference type="GO" id="GO:0042276">
    <property type="term" value="P:error-prone translesion synthesis"/>
    <property type="evidence" value="ECO:0007669"/>
    <property type="project" value="TreeGrafter"/>
</dbReference>
<protein>
    <submittedName>
        <fullName evidence="7">DNA polymerase V</fullName>
    </submittedName>
</protein>
<keyword evidence="5" id="KW-0239">DNA-directed DNA polymerase</keyword>
<evidence type="ECO:0000256" key="3">
    <source>
        <dbReference type="ARBA" id="ARBA00022695"/>
    </source>
</evidence>
<name>A0A1I5YGP5_9LACT</name>
<dbReference type="Gene3D" id="3.30.70.270">
    <property type="match status" value="1"/>
</dbReference>
<dbReference type="Pfam" id="PF11799">
    <property type="entry name" value="IMS_C"/>
    <property type="match status" value="1"/>
</dbReference>
<dbReference type="GO" id="GO:0003887">
    <property type="term" value="F:DNA-directed DNA polymerase activity"/>
    <property type="evidence" value="ECO:0007669"/>
    <property type="project" value="UniProtKB-KW"/>
</dbReference>
<sequence>MITIDYSKEPRRDILCIDVKSFFASVEAVKRGMHPLTAYIVVMSKPEENGGLVLAASPRVKQEYRIKTGSRRFEIPKHSPIQIVEPRMGLYLKVNGLINEVYKEFVTESDLHIYSIDESFLDVSFSHALHGTTMEIAEKIQRAIWDRFRLVVAIGIGDNPLLAKLALDTKAKDFSPYITEWRYEDVPHTVWKINPITDMWGIGNRTAKNLYRLGIESVYGLSQYNVKSLKRIHGVIGEQLFYHAHGVDHSVLSEKYIPLSNSYGKSQILDRDYTSAYEIEVVIREMADQVAARLRKYHSETGMVHLTVGFSRDILEKGFSHRTTIYPTAVSKKIIDTCLYLFRTHYRNQPVRTLAIQCGKIQFKSHLQLSLFENPEKTLQQEQLELTIDRIRNKYGYTSLIHASSLTPGGTAIRRSHLISGHQGWYE</sequence>
<dbReference type="GO" id="GO:0005829">
    <property type="term" value="C:cytosol"/>
    <property type="evidence" value="ECO:0007669"/>
    <property type="project" value="TreeGrafter"/>
</dbReference>
<dbReference type="Gene3D" id="3.40.1170.60">
    <property type="match status" value="1"/>
</dbReference>
<proteinExistence type="inferred from homology"/>
<organism evidence="7 8">
    <name type="scientific">Desemzia incerta</name>
    <dbReference type="NCBI Taxonomy" id="82801"/>
    <lineage>
        <taxon>Bacteria</taxon>
        <taxon>Bacillati</taxon>
        <taxon>Bacillota</taxon>
        <taxon>Bacilli</taxon>
        <taxon>Lactobacillales</taxon>
        <taxon>Carnobacteriaceae</taxon>
        <taxon>Desemzia</taxon>
    </lineage>
</organism>
<dbReference type="SUPFAM" id="SSF56672">
    <property type="entry name" value="DNA/RNA polymerases"/>
    <property type="match status" value="1"/>
</dbReference>
<dbReference type="SUPFAM" id="SSF100879">
    <property type="entry name" value="Lesion bypass DNA polymerase (Y-family), little finger domain"/>
    <property type="match status" value="1"/>
</dbReference>
<evidence type="ECO:0000259" key="6">
    <source>
        <dbReference type="PROSITE" id="PS50173"/>
    </source>
</evidence>
<dbReference type="Gene3D" id="1.10.150.20">
    <property type="entry name" value="5' to 3' exonuclease, C-terminal subdomain"/>
    <property type="match status" value="1"/>
</dbReference>
<dbReference type="STRING" id="82801.SAMN04488506_1989"/>
<dbReference type="InterPro" id="IPR036775">
    <property type="entry name" value="DNA_pol_Y-fam_lit_finger_sf"/>
</dbReference>
<comment type="similarity">
    <text evidence="1">Belongs to the DNA polymerase type-Y family.</text>
</comment>
<dbReference type="Pfam" id="PF00817">
    <property type="entry name" value="IMS"/>
    <property type="match status" value="1"/>
</dbReference>
<evidence type="ECO:0000256" key="2">
    <source>
        <dbReference type="ARBA" id="ARBA00022457"/>
    </source>
</evidence>
<dbReference type="InterPro" id="IPR043128">
    <property type="entry name" value="Rev_trsase/Diguanyl_cyclase"/>
</dbReference>
<dbReference type="RefSeq" id="WP_092481010.1">
    <property type="nucleotide sequence ID" value="NZ_FOXW01000008.1"/>
</dbReference>
<evidence type="ECO:0000313" key="7">
    <source>
        <dbReference type="EMBL" id="SFQ43356.1"/>
    </source>
</evidence>
<dbReference type="GO" id="GO:0006281">
    <property type="term" value="P:DNA repair"/>
    <property type="evidence" value="ECO:0007669"/>
    <property type="project" value="InterPro"/>
</dbReference>
<dbReference type="EMBL" id="FOXW01000008">
    <property type="protein sequence ID" value="SFQ43356.1"/>
    <property type="molecule type" value="Genomic_DNA"/>
</dbReference>
<gene>
    <name evidence="7" type="ORF">SAMN04488506_1989</name>
</gene>
<keyword evidence="4" id="KW-0235">DNA replication</keyword>
<evidence type="ECO:0000256" key="5">
    <source>
        <dbReference type="ARBA" id="ARBA00022932"/>
    </source>
</evidence>
<dbReference type="PANTHER" id="PTHR11076">
    <property type="entry name" value="DNA REPAIR POLYMERASE UMUC / TRANSFERASE FAMILY MEMBER"/>
    <property type="match status" value="1"/>
</dbReference>
<dbReference type="GO" id="GO:0003684">
    <property type="term" value="F:damaged DNA binding"/>
    <property type="evidence" value="ECO:0007669"/>
    <property type="project" value="InterPro"/>
</dbReference>
<evidence type="ECO:0000313" key="8">
    <source>
        <dbReference type="Proteomes" id="UP000199136"/>
    </source>
</evidence>
<dbReference type="InterPro" id="IPR050116">
    <property type="entry name" value="DNA_polymerase-Y"/>
</dbReference>
<keyword evidence="3" id="KW-0548">Nucleotidyltransferase</keyword>
<dbReference type="CDD" id="cd01700">
    <property type="entry name" value="PolY_Pol_V_umuC"/>
    <property type="match status" value="1"/>
</dbReference>
<dbReference type="GO" id="GO:0009432">
    <property type="term" value="P:SOS response"/>
    <property type="evidence" value="ECO:0007669"/>
    <property type="project" value="TreeGrafter"/>
</dbReference>
<dbReference type="PANTHER" id="PTHR11076:SF35">
    <property type="entry name" value="DNA REPAIR PROTEIN HOMOLOG YOBH"/>
    <property type="match status" value="1"/>
</dbReference>
<dbReference type="InterPro" id="IPR001126">
    <property type="entry name" value="UmuC"/>
</dbReference>
<dbReference type="GO" id="GO:0006260">
    <property type="term" value="P:DNA replication"/>
    <property type="evidence" value="ECO:0007669"/>
    <property type="project" value="UniProtKB-KW"/>
</dbReference>
<dbReference type="InterPro" id="IPR017961">
    <property type="entry name" value="DNA_pol_Y-fam_little_finger"/>
</dbReference>
<keyword evidence="5" id="KW-0808">Transferase</keyword>